<accession>A0A919XIT3</accession>
<gene>
    <name evidence="1" type="ORF">J2TS6_48330</name>
</gene>
<organism evidence="1 2">
    <name type="scientific">Paenibacillus albilobatus</name>
    <dbReference type="NCBI Taxonomy" id="2716884"/>
    <lineage>
        <taxon>Bacteria</taxon>
        <taxon>Bacillati</taxon>
        <taxon>Bacillota</taxon>
        <taxon>Bacilli</taxon>
        <taxon>Bacillales</taxon>
        <taxon>Paenibacillaceae</taxon>
        <taxon>Paenibacillus</taxon>
    </lineage>
</organism>
<sequence>MLPKTRKNCEREMKHTWNSFRWLYKEKLRELDYMTRRMMSEFSALYIPHDMAREYIEQEFARLWNEVAEEENQKYGSNGKRKVSH</sequence>
<evidence type="ECO:0000313" key="2">
    <source>
        <dbReference type="Proteomes" id="UP000679779"/>
    </source>
</evidence>
<dbReference type="RefSeq" id="WP_160044744.1">
    <property type="nucleotide sequence ID" value="NZ_BORQ01000007.1"/>
</dbReference>
<name>A0A919XIT3_9BACL</name>
<keyword evidence="2" id="KW-1185">Reference proteome</keyword>
<protein>
    <submittedName>
        <fullName evidence="1">Uncharacterized protein</fullName>
    </submittedName>
</protein>
<dbReference type="EMBL" id="BORQ01000007">
    <property type="protein sequence ID" value="GIO33692.1"/>
    <property type="molecule type" value="Genomic_DNA"/>
</dbReference>
<dbReference type="Proteomes" id="UP000679779">
    <property type="component" value="Unassembled WGS sequence"/>
</dbReference>
<evidence type="ECO:0000313" key="1">
    <source>
        <dbReference type="EMBL" id="GIO33692.1"/>
    </source>
</evidence>
<dbReference type="AlphaFoldDB" id="A0A919XIT3"/>
<comment type="caution">
    <text evidence="1">The sequence shown here is derived from an EMBL/GenBank/DDBJ whole genome shotgun (WGS) entry which is preliminary data.</text>
</comment>
<reference evidence="1" key="1">
    <citation type="submission" date="2021-03" db="EMBL/GenBank/DDBJ databases">
        <title>Antimicrobial resistance genes in bacteria isolated from Japanese honey, and their potential for conferring macrolide and lincosamide resistance in the American foulbrood pathogen Paenibacillus larvae.</title>
        <authorList>
            <person name="Okamoto M."/>
            <person name="Kumagai M."/>
            <person name="Kanamori H."/>
            <person name="Takamatsu D."/>
        </authorList>
    </citation>
    <scope>NUCLEOTIDE SEQUENCE</scope>
    <source>
        <strain evidence="1">J2TS6</strain>
    </source>
</reference>
<proteinExistence type="predicted"/>